<dbReference type="AlphaFoldDB" id="A5D284"/>
<gene>
    <name evidence="2" type="ordered locus">PTH_1472</name>
</gene>
<protein>
    <submittedName>
        <fullName evidence="2">Uncharacterized conserved protein</fullName>
    </submittedName>
</protein>
<dbReference type="Proteomes" id="UP000006556">
    <property type="component" value="Chromosome"/>
</dbReference>
<feature type="domain" description="Homocysteine biosynthesis enzyme sulfur-incorporation" evidence="1">
    <location>
        <begin position="46"/>
        <end position="404"/>
    </location>
</feature>
<dbReference type="STRING" id="370438.PTH_1472"/>
<accession>A5D284</accession>
<evidence type="ECO:0000313" key="2">
    <source>
        <dbReference type="EMBL" id="BAF59653.1"/>
    </source>
</evidence>
<evidence type="ECO:0000259" key="1">
    <source>
        <dbReference type="Pfam" id="PF01837"/>
    </source>
</evidence>
<keyword evidence="3" id="KW-1185">Reference proteome</keyword>
<dbReference type="HOGENOM" id="CLU_043239_0_0_9"/>
<name>A5D284_PELTS</name>
<organism evidence="2 3">
    <name type="scientific">Pelotomaculum thermopropionicum (strain DSM 13744 / JCM 10971 / SI)</name>
    <dbReference type="NCBI Taxonomy" id="370438"/>
    <lineage>
        <taxon>Bacteria</taxon>
        <taxon>Bacillati</taxon>
        <taxon>Bacillota</taxon>
        <taxon>Clostridia</taxon>
        <taxon>Eubacteriales</taxon>
        <taxon>Desulfotomaculaceae</taxon>
        <taxon>Pelotomaculum</taxon>
    </lineage>
</organism>
<dbReference type="eggNOG" id="COG1900">
    <property type="taxonomic scope" value="Bacteria"/>
</dbReference>
<dbReference type="InterPro" id="IPR002708">
    <property type="entry name" value="HcyBio"/>
</dbReference>
<reference evidence="3" key="1">
    <citation type="journal article" date="2008" name="Genome Res.">
        <title>The genome of Pelotomaculum thermopropionicum reveals niche-associated evolution in anaerobic microbiota.</title>
        <authorList>
            <person name="Kosaka T."/>
            <person name="Kato S."/>
            <person name="Shimoyama T."/>
            <person name="Ishii S."/>
            <person name="Abe T."/>
            <person name="Watanabe K."/>
        </authorList>
    </citation>
    <scope>NUCLEOTIDE SEQUENCE [LARGE SCALE GENOMIC DNA]</scope>
    <source>
        <strain evidence="3">DSM 13744 / JCM 10971 / SI</strain>
    </source>
</reference>
<dbReference type="Pfam" id="PF01837">
    <property type="entry name" value="HcyBio"/>
    <property type="match status" value="1"/>
</dbReference>
<sequence length="428" mass="46539">MFAGLFCLEEALRLSERKSTIRGGIASMAIEKTYAEINEKIRSGKAVVMTAEEVISLVNEKGLTEATRQVDVVTTGTFAPMCSSGVFLNFGHSKPRIRMQKVWLNGVPAYTGIAAVDAYLGATELPEDDPCNSNYPGEFRYGGGHVIQDLVARKPIKLKAVSYGTDCYPRREIETYITLDDLNEATLFNPRNAYQNYNCAVNLGNRTVYTYMGMLKPNLGNAHYCSAGQLSPLLNDPYFLTIGIGTRIFLGGGIGYVAWHGTQHFPGILKDGEGNSYGPSGGTLAVIGDLKQMKPNWLVGTSFLGYGATLTVGIGIPIPILNEEVMRCVSVSDRELYAPIVDYSEAYGQRIPGNLGYVSYAELKSGKIIVNGKEVPTAPLSSYPKAREIAGILKSWIQKGEFLLTEPVKLLPSYKDGIAAKSLEIKGI</sequence>
<proteinExistence type="predicted"/>
<dbReference type="EMBL" id="AP009389">
    <property type="protein sequence ID" value="BAF59653.1"/>
    <property type="molecule type" value="Genomic_DNA"/>
</dbReference>
<evidence type="ECO:0000313" key="3">
    <source>
        <dbReference type="Proteomes" id="UP000006556"/>
    </source>
</evidence>
<dbReference type="KEGG" id="pth:PTH_1472"/>